<dbReference type="Gene3D" id="3.40.50.720">
    <property type="entry name" value="NAD(P)-binding Rossmann-like Domain"/>
    <property type="match status" value="1"/>
</dbReference>
<reference evidence="10 11" key="1">
    <citation type="journal article" date="2016" name="Nat. Commun.">
        <title>Thousands of microbial genomes shed light on interconnected biogeochemical processes in an aquifer system.</title>
        <authorList>
            <person name="Anantharaman K."/>
            <person name="Brown C.T."/>
            <person name="Hug L.A."/>
            <person name="Sharon I."/>
            <person name="Castelle C.J."/>
            <person name="Probst A.J."/>
            <person name="Thomas B.C."/>
            <person name="Singh A."/>
            <person name="Wilkins M.J."/>
            <person name="Karaoz U."/>
            <person name="Brodie E.L."/>
            <person name="Williams K.H."/>
            <person name="Hubbard S.S."/>
            <person name="Banfield J.F."/>
        </authorList>
    </citation>
    <scope>NUCLEOTIDE SEQUENCE [LARGE SCALE GENOMIC DNA]</scope>
</reference>
<evidence type="ECO:0000313" key="11">
    <source>
        <dbReference type="Proteomes" id="UP000178367"/>
    </source>
</evidence>
<dbReference type="Pfam" id="PF00999">
    <property type="entry name" value="Na_H_Exchanger"/>
    <property type="match status" value="1"/>
</dbReference>
<evidence type="ECO:0000256" key="3">
    <source>
        <dbReference type="ARBA" id="ARBA00022448"/>
    </source>
</evidence>
<feature type="transmembrane region" description="Helical" evidence="7">
    <location>
        <begin position="31"/>
        <end position="49"/>
    </location>
</feature>
<dbReference type="GO" id="GO:0015297">
    <property type="term" value="F:antiporter activity"/>
    <property type="evidence" value="ECO:0007669"/>
    <property type="project" value="InterPro"/>
</dbReference>
<feature type="transmembrane region" description="Helical" evidence="7">
    <location>
        <begin position="353"/>
        <end position="373"/>
    </location>
</feature>
<evidence type="ECO:0000259" key="9">
    <source>
        <dbReference type="Pfam" id="PF02254"/>
    </source>
</evidence>
<evidence type="ECO:0000259" key="8">
    <source>
        <dbReference type="Pfam" id="PF00999"/>
    </source>
</evidence>
<evidence type="ECO:0000256" key="4">
    <source>
        <dbReference type="ARBA" id="ARBA00022692"/>
    </source>
</evidence>
<feature type="transmembrane region" description="Helical" evidence="7">
    <location>
        <begin position="176"/>
        <end position="197"/>
    </location>
</feature>
<name>A0A1F5SHV0_9BACT</name>
<gene>
    <name evidence="10" type="ORF">A2227_03365</name>
</gene>
<feature type="transmembrane region" description="Helical" evidence="7">
    <location>
        <begin position="268"/>
        <end position="288"/>
    </location>
</feature>
<dbReference type="PANTHER" id="PTHR42751:SF3">
    <property type="entry name" value="SODIUM_GLUTAMATE SYMPORTER"/>
    <property type="match status" value="1"/>
</dbReference>
<proteinExistence type="inferred from homology"/>
<dbReference type="InterPro" id="IPR038770">
    <property type="entry name" value="Na+/solute_symporter_sf"/>
</dbReference>
<evidence type="ECO:0000256" key="6">
    <source>
        <dbReference type="ARBA" id="ARBA00023136"/>
    </source>
</evidence>
<feature type="transmembrane region" description="Helical" evidence="7">
    <location>
        <begin position="55"/>
        <end position="75"/>
    </location>
</feature>
<sequence length="564" mass="63348">MENSIFLNISILLSIAIVLAFIVRLLRQPMIISYILTGIVCGPLFLNLINNQQEFFSVFAQIGVILLLFLVGLNLNPSFFKQVGKIAFFTGVGQVVLTSLFGFAILLYLGFSAYSSIFLAISITFSSTIIILKLLSDKRDLMTVYGRYTLGLMLVQDIIAIGLMIMLPSFSEPERILSAVAGMFLKSIGLLALVYFLSRIILPVFLNSVAQSGEFLLIFTLAWCFAIAGLGDWAGLTLEVGAIIAGISLGSSVYQTEISSRIRPLRDFFIALFFIILGSEMSVGSIKYAVAPGLILSIFVLVGNPIILFFLYRMARFTRRSSFLAGLTAAQVSEFGFVFLFVANQMGYVDNNILSIFTIVALVTIFFSSYMITYNYQIYMALRPFVRKFFGKDGYKEKKTTKERFDVFVFGYHRLGWKICEALKEMGANFAVVDFDPHALEKLQNRRIPHFFGDATDVEFLDELPLSSAKMIISTLPNTEVQNILVKHVRLCNSKALVIASLSHSALLQELYKAGADYIMMPHLVGGQWLADILKNRPWNRVTFEKLCRDQKEEMRLRFTLGHH</sequence>
<feature type="domain" description="Cation/H+ exchanger transmembrane" evidence="8">
    <location>
        <begin position="14"/>
        <end position="371"/>
    </location>
</feature>
<evidence type="ECO:0000256" key="7">
    <source>
        <dbReference type="SAM" id="Phobius"/>
    </source>
</evidence>
<keyword evidence="4 7" id="KW-0812">Transmembrane</keyword>
<evidence type="ECO:0000256" key="2">
    <source>
        <dbReference type="ARBA" id="ARBA00005551"/>
    </source>
</evidence>
<feature type="transmembrane region" description="Helical" evidence="7">
    <location>
        <begin position="324"/>
        <end position="347"/>
    </location>
</feature>
<dbReference type="InterPro" id="IPR036291">
    <property type="entry name" value="NAD(P)-bd_dom_sf"/>
</dbReference>
<keyword evidence="6 7" id="KW-0472">Membrane</keyword>
<dbReference type="PANTHER" id="PTHR42751">
    <property type="entry name" value="SODIUM/HYDROGEN EXCHANGER FAMILY/TRKA DOMAIN PROTEIN"/>
    <property type="match status" value="1"/>
</dbReference>
<feature type="domain" description="RCK N-terminal" evidence="9">
    <location>
        <begin position="407"/>
        <end position="522"/>
    </location>
</feature>
<comment type="caution">
    <text evidence="10">The sequence shown here is derived from an EMBL/GenBank/DDBJ whole genome shotgun (WGS) entry which is preliminary data.</text>
</comment>
<dbReference type="Proteomes" id="UP000178367">
    <property type="component" value="Unassembled WGS sequence"/>
</dbReference>
<feature type="transmembrane region" description="Helical" evidence="7">
    <location>
        <begin position="294"/>
        <end position="312"/>
    </location>
</feature>
<feature type="transmembrane region" description="Helical" evidence="7">
    <location>
        <begin position="148"/>
        <end position="170"/>
    </location>
</feature>
<accession>A0A1F5SHV0</accession>
<dbReference type="GO" id="GO:0006813">
    <property type="term" value="P:potassium ion transport"/>
    <property type="evidence" value="ECO:0007669"/>
    <property type="project" value="InterPro"/>
</dbReference>
<dbReference type="EMBL" id="MFGB01000016">
    <property type="protein sequence ID" value="OGF26298.1"/>
    <property type="molecule type" value="Genomic_DNA"/>
</dbReference>
<dbReference type="AlphaFoldDB" id="A0A1F5SHV0"/>
<protein>
    <submittedName>
        <fullName evidence="10">Uncharacterized protein</fullName>
    </submittedName>
</protein>
<comment type="similarity">
    <text evidence="2">Belongs to the monovalent cation:proton antiporter 2 (CPA2) transporter (TC 2.A.37) family.</text>
</comment>
<dbReference type="InterPro" id="IPR006153">
    <property type="entry name" value="Cation/H_exchanger_TM"/>
</dbReference>
<comment type="subcellular location">
    <subcellularLocation>
        <location evidence="1">Membrane</location>
        <topology evidence="1">Multi-pass membrane protein</topology>
    </subcellularLocation>
</comment>
<feature type="transmembrane region" description="Helical" evidence="7">
    <location>
        <begin position="236"/>
        <end position="256"/>
    </location>
</feature>
<dbReference type="Gene3D" id="1.20.1530.20">
    <property type="match status" value="1"/>
</dbReference>
<dbReference type="Pfam" id="PF02254">
    <property type="entry name" value="TrkA_N"/>
    <property type="match status" value="1"/>
</dbReference>
<feature type="transmembrane region" description="Helical" evidence="7">
    <location>
        <begin position="117"/>
        <end position="136"/>
    </location>
</feature>
<evidence type="ECO:0000256" key="5">
    <source>
        <dbReference type="ARBA" id="ARBA00022989"/>
    </source>
</evidence>
<keyword evidence="3" id="KW-0813">Transport</keyword>
<dbReference type="GO" id="GO:0016020">
    <property type="term" value="C:membrane"/>
    <property type="evidence" value="ECO:0007669"/>
    <property type="project" value="UniProtKB-SubCell"/>
</dbReference>
<dbReference type="STRING" id="1797994.A2227_03365"/>
<evidence type="ECO:0000256" key="1">
    <source>
        <dbReference type="ARBA" id="ARBA00004141"/>
    </source>
</evidence>
<organism evidence="10 11">
    <name type="scientific">Candidatus Falkowbacteria bacterium RIFOXYA2_FULL_47_19</name>
    <dbReference type="NCBI Taxonomy" id="1797994"/>
    <lineage>
        <taxon>Bacteria</taxon>
        <taxon>Candidatus Falkowiibacteriota</taxon>
    </lineage>
</organism>
<keyword evidence="5 7" id="KW-1133">Transmembrane helix</keyword>
<dbReference type="SUPFAM" id="SSF51735">
    <property type="entry name" value="NAD(P)-binding Rossmann-fold domains"/>
    <property type="match status" value="1"/>
</dbReference>
<feature type="transmembrane region" description="Helical" evidence="7">
    <location>
        <begin position="6"/>
        <end position="26"/>
    </location>
</feature>
<dbReference type="GO" id="GO:1902600">
    <property type="term" value="P:proton transmembrane transport"/>
    <property type="evidence" value="ECO:0007669"/>
    <property type="project" value="InterPro"/>
</dbReference>
<evidence type="ECO:0000313" key="10">
    <source>
        <dbReference type="EMBL" id="OGF26298.1"/>
    </source>
</evidence>
<dbReference type="InterPro" id="IPR003148">
    <property type="entry name" value="RCK_N"/>
</dbReference>
<feature type="transmembrane region" description="Helical" evidence="7">
    <location>
        <begin position="87"/>
        <end position="111"/>
    </location>
</feature>
<feature type="transmembrane region" description="Helical" evidence="7">
    <location>
        <begin position="209"/>
        <end position="230"/>
    </location>
</feature>